<evidence type="ECO:0000313" key="9">
    <source>
        <dbReference type="EMBL" id="GLR27699.1"/>
    </source>
</evidence>
<dbReference type="SUPFAM" id="SSF141523">
    <property type="entry name" value="L,D-transpeptidase catalytic domain-like"/>
    <property type="match status" value="1"/>
</dbReference>
<sequence>MFKLNGSFRIGSRLLKLAVPAGFWLLTAAPSFVDPQLYDGFNNVAYAAPQPQGAGSAGSLFDRQAYRPVIDTAVGEIYTALSQNQPDRALTIANRLIKEFPNFHLAYLLRGDILSLKAGRPIQRIGDMPSVPKGKEDELRDLREEAIARFRAVEDRPQRNMLPSELVEIGDEVKYVVLVDTSRSRLYLYENTFPQPRLVTDFYITQGKMGAVKSVEGDKRTPIGVYTVTTLLPKAKLNDFYGPIALPINYPNAWDKRQGRTGTGIWLHGMPASYVSRPPLDSDGCVVLANNDLLALKKFIDIGNTPVVITKKLDFIPTEVWKAQRKAALRMVQTWKEDLESNLQAGLTHYASNVLIDGKDLIDWQKDKHLGSRSFGKIKVQDLTVMKYPSDKDMLFVSFKQEDKVYGAVKKEQYWMKMGTHWRIVQEDTAKL</sequence>
<evidence type="ECO:0000256" key="7">
    <source>
        <dbReference type="PROSITE-ProRule" id="PRU01373"/>
    </source>
</evidence>
<dbReference type="Pfam" id="PF24125">
    <property type="entry name" value="Cds6_C"/>
    <property type="match status" value="1"/>
</dbReference>
<keyword evidence="5 7" id="KW-0573">Peptidoglycan synthesis</keyword>
<organism evidence="9 10">
    <name type="scientific">Limnobacter litoralis</name>
    <dbReference type="NCBI Taxonomy" id="481366"/>
    <lineage>
        <taxon>Bacteria</taxon>
        <taxon>Pseudomonadati</taxon>
        <taxon>Pseudomonadota</taxon>
        <taxon>Betaproteobacteria</taxon>
        <taxon>Burkholderiales</taxon>
        <taxon>Burkholderiaceae</taxon>
        <taxon>Limnobacter</taxon>
    </lineage>
</organism>
<keyword evidence="4 7" id="KW-0133">Cell shape</keyword>
<reference evidence="10" key="1">
    <citation type="journal article" date="2019" name="Int. J. Syst. Evol. Microbiol.">
        <title>The Global Catalogue of Microorganisms (GCM) 10K type strain sequencing project: providing services to taxonomists for standard genome sequencing and annotation.</title>
        <authorList>
            <consortium name="The Broad Institute Genomics Platform"/>
            <consortium name="The Broad Institute Genome Sequencing Center for Infectious Disease"/>
            <person name="Wu L."/>
            <person name="Ma J."/>
        </authorList>
    </citation>
    <scope>NUCLEOTIDE SEQUENCE [LARGE SCALE GENOMIC DNA]</scope>
    <source>
        <strain evidence="10">NBRC 105857</strain>
    </source>
</reference>
<dbReference type="Proteomes" id="UP001156664">
    <property type="component" value="Unassembled WGS sequence"/>
</dbReference>
<dbReference type="Pfam" id="PF03734">
    <property type="entry name" value="YkuD"/>
    <property type="match status" value="1"/>
</dbReference>
<gene>
    <name evidence="9" type="ORF">GCM10007875_27910</name>
</gene>
<comment type="similarity">
    <text evidence="2">Belongs to the YkuD family.</text>
</comment>
<dbReference type="CDD" id="cd16913">
    <property type="entry name" value="YkuD_like"/>
    <property type="match status" value="1"/>
</dbReference>
<evidence type="ECO:0000256" key="4">
    <source>
        <dbReference type="ARBA" id="ARBA00022960"/>
    </source>
</evidence>
<evidence type="ECO:0000313" key="10">
    <source>
        <dbReference type="Proteomes" id="UP001156664"/>
    </source>
</evidence>
<dbReference type="PROSITE" id="PS52029">
    <property type="entry name" value="LD_TPASE"/>
    <property type="match status" value="1"/>
</dbReference>
<keyword evidence="10" id="KW-1185">Reference proteome</keyword>
<dbReference type="InterPro" id="IPR005490">
    <property type="entry name" value="LD_TPept_cat_dom"/>
</dbReference>
<keyword evidence="6 7" id="KW-0961">Cell wall biogenesis/degradation</keyword>
<dbReference type="InterPro" id="IPR038063">
    <property type="entry name" value="Transpep_catalytic_dom"/>
</dbReference>
<dbReference type="InterPro" id="IPR056203">
    <property type="entry name" value="Cds6_C"/>
</dbReference>
<protein>
    <recommendedName>
        <fullName evidence="8">L,D-TPase catalytic domain-containing protein</fullName>
    </recommendedName>
</protein>
<dbReference type="EMBL" id="BSOJ01000038">
    <property type="protein sequence ID" value="GLR27699.1"/>
    <property type="molecule type" value="Genomic_DNA"/>
</dbReference>
<evidence type="ECO:0000259" key="8">
    <source>
        <dbReference type="PROSITE" id="PS52029"/>
    </source>
</evidence>
<comment type="pathway">
    <text evidence="1 7">Cell wall biogenesis; peptidoglycan biosynthesis.</text>
</comment>
<evidence type="ECO:0000256" key="2">
    <source>
        <dbReference type="ARBA" id="ARBA00005992"/>
    </source>
</evidence>
<keyword evidence="3" id="KW-0808">Transferase</keyword>
<accession>A0ABQ5YSU1</accession>
<dbReference type="Gene3D" id="2.40.440.10">
    <property type="entry name" value="L,D-transpeptidase catalytic domain-like"/>
    <property type="match status" value="1"/>
</dbReference>
<name>A0ABQ5YSU1_9BURK</name>
<proteinExistence type="inferred from homology"/>
<evidence type="ECO:0000256" key="1">
    <source>
        <dbReference type="ARBA" id="ARBA00004752"/>
    </source>
</evidence>
<evidence type="ECO:0000256" key="6">
    <source>
        <dbReference type="ARBA" id="ARBA00023316"/>
    </source>
</evidence>
<feature type="active site" description="Nucleophile" evidence="7">
    <location>
        <position position="285"/>
    </location>
</feature>
<feature type="domain" description="L,D-TPase catalytic" evidence="8">
    <location>
        <begin position="175"/>
        <end position="310"/>
    </location>
</feature>
<comment type="caution">
    <text evidence="9">The sequence shown here is derived from an EMBL/GenBank/DDBJ whole genome shotgun (WGS) entry which is preliminary data.</text>
</comment>
<dbReference type="PANTHER" id="PTHR36699:SF1">
    <property type="entry name" value="L,D-TRANSPEPTIDASE YAFK-RELATED"/>
    <property type="match status" value="1"/>
</dbReference>
<dbReference type="RefSeq" id="WP_284282558.1">
    <property type="nucleotide sequence ID" value="NZ_BSOJ01000038.1"/>
</dbReference>
<dbReference type="PANTHER" id="PTHR36699">
    <property type="entry name" value="LD-TRANSPEPTIDASE"/>
    <property type="match status" value="1"/>
</dbReference>
<evidence type="ECO:0000256" key="3">
    <source>
        <dbReference type="ARBA" id="ARBA00022679"/>
    </source>
</evidence>
<evidence type="ECO:0000256" key="5">
    <source>
        <dbReference type="ARBA" id="ARBA00022984"/>
    </source>
</evidence>
<feature type="active site" description="Proton donor/acceptor" evidence="7">
    <location>
        <position position="268"/>
    </location>
</feature>